<dbReference type="SUPFAM" id="SSF117839">
    <property type="entry name" value="WWE domain"/>
    <property type="match status" value="1"/>
</dbReference>
<dbReference type="GO" id="GO:0061630">
    <property type="term" value="F:ubiquitin protein ligase activity"/>
    <property type="evidence" value="ECO:0007669"/>
    <property type="project" value="UniProtKB-EC"/>
</dbReference>
<feature type="region of interest" description="Disordered" evidence="26">
    <location>
        <begin position="2355"/>
        <end position="2380"/>
    </location>
</feature>
<dbReference type="PANTHER" id="PTHR11254">
    <property type="entry name" value="HECT DOMAIN UBIQUITIN-PROTEIN LIGASE"/>
    <property type="match status" value="1"/>
</dbReference>
<dbReference type="InterPro" id="IPR025527">
    <property type="entry name" value="HUWE1/Rev1_UBM"/>
</dbReference>
<evidence type="ECO:0000256" key="13">
    <source>
        <dbReference type="ARBA" id="ARBA00022786"/>
    </source>
</evidence>
<evidence type="ECO:0000313" key="31">
    <source>
        <dbReference type="Proteomes" id="UP001374579"/>
    </source>
</evidence>
<feature type="compositionally biased region" description="Low complexity" evidence="26">
    <location>
        <begin position="1419"/>
        <end position="1436"/>
    </location>
</feature>
<dbReference type="Pfam" id="PF14377">
    <property type="entry name" value="UBM"/>
    <property type="match status" value="3"/>
</dbReference>
<dbReference type="Gene3D" id="1.10.8.10">
    <property type="entry name" value="DNA helicase RuvA subunit, C-terminal domain"/>
    <property type="match status" value="1"/>
</dbReference>
<dbReference type="GO" id="GO:0005739">
    <property type="term" value="C:mitochondrion"/>
    <property type="evidence" value="ECO:0007669"/>
    <property type="project" value="UniProtKB-SubCell"/>
</dbReference>
<feature type="region of interest" description="Disordered" evidence="26">
    <location>
        <begin position="1412"/>
        <end position="1449"/>
    </location>
</feature>
<keyword evidence="15" id="KW-0090">Biological rhythms</keyword>
<dbReference type="InterPro" id="IPR037197">
    <property type="entry name" value="WWE_dom_sf"/>
</dbReference>
<evidence type="ECO:0000256" key="19">
    <source>
        <dbReference type="ARBA" id="ARBA00023242"/>
    </source>
</evidence>
<dbReference type="GO" id="GO:0006511">
    <property type="term" value="P:ubiquitin-dependent protein catabolic process"/>
    <property type="evidence" value="ECO:0007669"/>
    <property type="project" value="TreeGrafter"/>
</dbReference>
<feature type="region of interest" description="Disordered" evidence="26">
    <location>
        <begin position="3557"/>
        <end position="3584"/>
    </location>
</feature>
<dbReference type="CDD" id="cd14288">
    <property type="entry name" value="UBA_HUWE1"/>
    <property type="match status" value="1"/>
</dbReference>
<feature type="compositionally biased region" description="Basic and acidic residues" evidence="26">
    <location>
        <begin position="1547"/>
        <end position="1557"/>
    </location>
</feature>
<dbReference type="FunFam" id="3.90.1750.10:FF:000003">
    <property type="entry name" value="E3 ubiquitin-protein ligase UPL1"/>
    <property type="match status" value="1"/>
</dbReference>
<dbReference type="SUPFAM" id="SSF56204">
    <property type="entry name" value="Hect, E3 ligase catalytic domain"/>
    <property type="match status" value="1"/>
</dbReference>
<feature type="region of interest" description="Disordered" evidence="26">
    <location>
        <begin position="2478"/>
        <end position="2570"/>
    </location>
</feature>
<evidence type="ECO:0000256" key="7">
    <source>
        <dbReference type="ARBA" id="ARBA00022481"/>
    </source>
</evidence>
<dbReference type="CDD" id="cd00078">
    <property type="entry name" value="HECTc"/>
    <property type="match status" value="1"/>
</dbReference>
<evidence type="ECO:0000256" key="12">
    <source>
        <dbReference type="ARBA" id="ARBA00022782"/>
    </source>
</evidence>
<feature type="compositionally biased region" description="Polar residues" evidence="26">
    <location>
        <begin position="3099"/>
        <end position="3113"/>
    </location>
</feature>
<reference evidence="30 31" key="1">
    <citation type="submission" date="2024-02" db="EMBL/GenBank/DDBJ databases">
        <title>Chromosome-scale genome assembly of the rough periwinkle Littorina saxatilis.</title>
        <authorList>
            <person name="De Jode A."/>
            <person name="Faria R."/>
            <person name="Formenti G."/>
            <person name="Sims Y."/>
            <person name="Smith T.P."/>
            <person name="Tracey A."/>
            <person name="Wood J.M.D."/>
            <person name="Zagrodzka Z.B."/>
            <person name="Johannesson K."/>
            <person name="Butlin R.K."/>
            <person name="Leder E.H."/>
        </authorList>
    </citation>
    <scope>NUCLEOTIDE SEQUENCE [LARGE SCALE GENOMIC DNA]</scope>
    <source>
        <strain evidence="30">Snail1</strain>
        <tissue evidence="30">Muscle</tissue>
    </source>
</reference>
<keyword evidence="14" id="KW-0007">Acetylation</keyword>
<evidence type="ECO:0000256" key="5">
    <source>
        <dbReference type="ARBA" id="ARBA00004906"/>
    </source>
</evidence>
<feature type="compositionally biased region" description="Acidic residues" evidence="26">
    <location>
        <begin position="755"/>
        <end position="765"/>
    </location>
</feature>
<gene>
    <name evidence="30" type="ORF">V1264_020306</name>
</gene>
<feature type="region of interest" description="Disordered" evidence="26">
    <location>
        <begin position="732"/>
        <end position="784"/>
    </location>
</feature>
<feature type="compositionally biased region" description="Low complexity" evidence="26">
    <location>
        <begin position="2828"/>
        <end position="2847"/>
    </location>
</feature>
<keyword evidence="17" id="KW-0496">Mitochondrion</keyword>
<comment type="catalytic activity">
    <reaction evidence="1">
        <text>S-ubiquitinyl-[E2 ubiquitin-conjugating enzyme]-L-cysteine + [acceptor protein]-L-lysine = [E2 ubiquitin-conjugating enzyme]-L-cysteine + N(6)-ubiquitinyl-[acceptor protein]-L-lysine.</text>
        <dbReference type="EC" id="2.3.2.26"/>
    </reaction>
</comment>
<evidence type="ECO:0000256" key="3">
    <source>
        <dbReference type="ARBA" id="ARBA00004173"/>
    </source>
</evidence>
<feature type="compositionally biased region" description="Low complexity" evidence="26">
    <location>
        <begin position="3887"/>
        <end position="3903"/>
    </location>
</feature>
<evidence type="ECO:0000256" key="23">
    <source>
        <dbReference type="ARBA" id="ARBA00081858"/>
    </source>
</evidence>
<feature type="region of interest" description="Disordered" evidence="26">
    <location>
        <begin position="2968"/>
        <end position="3007"/>
    </location>
</feature>
<evidence type="ECO:0000256" key="17">
    <source>
        <dbReference type="ARBA" id="ARBA00023128"/>
    </source>
</evidence>
<feature type="region of interest" description="Disordered" evidence="26">
    <location>
        <begin position="3887"/>
        <end position="3921"/>
    </location>
</feature>
<dbReference type="Pfam" id="PF02825">
    <property type="entry name" value="WWE"/>
    <property type="match status" value="1"/>
</dbReference>
<dbReference type="GO" id="GO:0048511">
    <property type="term" value="P:rhythmic process"/>
    <property type="evidence" value="ECO:0007669"/>
    <property type="project" value="UniProtKB-KW"/>
</dbReference>
<feature type="active site" description="Glycyl thioester intermediate" evidence="25">
    <location>
        <position position="4725"/>
    </location>
</feature>
<accession>A0AAN9GB91</accession>
<dbReference type="InterPro" id="IPR009060">
    <property type="entry name" value="UBA-like_sf"/>
</dbReference>
<feature type="region of interest" description="Disordered" evidence="26">
    <location>
        <begin position="4298"/>
        <end position="4317"/>
    </location>
</feature>
<dbReference type="Pfam" id="PF06012">
    <property type="entry name" value="DUF908"/>
    <property type="match status" value="1"/>
</dbReference>
<evidence type="ECO:0000256" key="18">
    <source>
        <dbReference type="ARBA" id="ARBA00023204"/>
    </source>
</evidence>
<feature type="domain" description="HECT" evidence="28">
    <location>
        <begin position="4422"/>
        <end position="4758"/>
    </location>
</feature>
<feature type="region of interest" description="Disordered" evidence="26">
    <location>
        <begin position="1790"/>
        <end position="1859"/>
    </location>
</feature>
<keyword evidence="16" id="KW-0238">DNA-binding</keyword>
<keyword evidence="31" id="KW-1185">Reference proteome</keyword>
<dbReference type="InterPro" id="IPR010309">
    <property type="entry name" value="E3_Ub_ligase_DUF908"/>
</dbReference>
<keyword evidence="13 25" id="KW-0833">Ubl conjugation pathway</keyword>
<evidence type="ECO:0000256" key="1">
    <source>
        <dbReference type="ARBA" id="ARBA00000885"/>
    </source>
</evidence>
<evidence type="ECO:0000256" key="16">
    <source>
        <dbReference type="ARBA" id="ARBA00023125"/>
    </source>
</evidence>
<feature type="compositionally biased region" description="Basic and acidic residues" evidence="26">
    <location>
        <begin position="2815"/>
        <end position="2825"/>
    </location>
</feature>
<dbReference type="FunFam" id="3.30.2410.10:FF:000004">
    <property type="entry name" value="E3 ubiquitin-protein ligase HUWE1, variant"/>
    <property type="match status" value="1"/>
</dbReference>
<keyword evidence="7" id="KW-0488">Methylation</keyword>
<keyword evidence="12" id="KW-0221">Differentiation</keyword>
<dbReference type="PROSITE" id="PS50237">
    <property type="entry name" value="HECT"/>
    <property type="match status" value="1"/>
</dbReference>
<evidence type="ECO:0000256" key="8">
    <source>
        <dbReference type="ARBA" id="ARBA00022490"/>
    </source>
</evidence>
<dbReference type="InterPro" id="IPR035983">
    <property type="entry name" value="Hect_E3_ubiquitin_ligase"/>
</dbReference>
<feature type="compositionally biased region" description="Low complexity" evidence="26">
    <location>
        <begin position="767"/>
        <end position="784"/>
    </location>
</feature>
<dbReference type="InterPro" id="IPR000569">
    <property type="entry name" value="HECT_dom"/>
</dbReference>
<evidence type="ECO:0000259" key="29">
    <source>
        <dbReference type="PROSITE" id="PS50918"/>
    </source>
</evidence>
<dbReference type="SUPFAM" id="SSF48371">
    <property type="entry name" value="ARM repeat"/>
    <property type="match status" value="1"/>
</dbReference>
<dbReference type="SMART" id="SM00165">
    <property type="entry name" value="UBA"/>
    <property type="match status" value="1"/>
</dbReference>
<feature type="compositionally biased region" description="Polar residues" evidence="26">
    <location>
        <begin position="732"/>
        <end position="746"/>
    </location>
</feature>
<feature type="compositionally biased region" description="Polar residues" evidence="26">
    <location>
        <begin position="3736"/>
        <end position="3745"/>
    </location>
</feature>
<feature type="compositionally biased region" description="Basic and acidic residues" evidence="26">
    <location>
        <begin position="2131"/>
        <end position="2145"/>
    </location>
</feature>
<feature type="compositionally biased region" description="Low complexity" evidence="26">
    <location>
        <begin position="1106"/>
        <end position="1115"/>
    </location>
</feature>
<evidence type="ECO:0000256" key="22">
    <source>
        <dbReference type="ARBA" id="ARBA00080066"/>
    </source>
</evidence>
<dbReference type="GO" id="GO:0003677">
    <property type="term" value="F:DNA binding"/>
    <property type="evidence" value="ECO:0007669"/>
    <property type="project" value="UniProtKB-KW"/>
</dbReference>
<dbReference type="SUPFAM" id="SSF46934">
    <property type="entry name" value="UBA-like"/>
    <property type="match status" value="1"/>
</dbReference>
<protein>
    <recommendedName>
        <fullName evidence="21">E3 ubiquitin-protein ligase HUWE1</fullName>
        <ecNumber evidence="6">2.3.2.26</ecNumber>
    </recommendedName>
    <alternativeName>
        <fullName evidence="22">HECT, UBA and WWE domain-containing protein 1</fullName>
    </alternativeName>
    <alternativeName>
        <fullName evidence="24">HECT-type E3 ubiquitin transferase HUWE1</fullName>
    </alternativeName>
    <alternativeName>
        <fullName evidence="23">Upstream regulatory element-binding protein 1</fullName>
    </alternativeName>
</protein>
<feature type="region of interest" description="Disordered" evidence="26">
    <location>
        <begin position="2808"/>
        <end position="2866"/>
    </location>
</feature>
<feature type="compositionally biased region" description="Polar residues" evidence="26">
    <location>
        <begin position="1061"/>
        <end position="1080"/>
    </location>
</feature>
<keyword evidence="9" id="KW-0597">Phosphoprotein</keyword>
<evidence type="ECO:0000256" key="6">
    <source>
        <dbReference type="ARBA" id="ARBA00012485"/>
    </source>
</evidence>
<feature type="compositionally biased region" description="Basic and acidic residues" evidence="26">
    <location>
        <begin position="1838"/>
        <end position="1852"/>
    </location>
</feature>
<dbReference type="InterPro" id="IPR015940">
    <property type="entry name" value="UBA"/>
</dbReference>
<dbReference type="EC" id="2.3.2.26" evidence="6"/>
<keyword evidence="19" id="KW-0539">Nucleus</keyword>
<dbReference type="PROSITE" id="PS50918">
    <property type="entry name" value="WWE"/>
    <property type="match status" value="1"/>
</dbReference>
<organism evidence="30 31">
    <name type="scientific">Littorina saxatilis</name>
    <dbReference type="NCBI Taxonomy" id="31220"/>
    <lineage>
        <taxon>Eukaryota</taxon>
        <taxon>Metazoa</taxon>
        <taxon>Spiralia</taxon>
        <taxon>Lophotrochozoa</taxon>
        <taxon>Mollusca</taxon>
        <taxon>Gastropoda</taxon>
        <taxon>Caenogastropoda</taxon>
        <taxon>Littorinimorpha</taxon>
        <taxon>Littorinoidea</taxon>
        <taxon>Littorinidae</taxon>
        <taxon>Littorina</taxon>
    </lineage>
</organism>
<dbReference type="EMBL" id="JBAMIC010000010">
    <property type="protein sequence ID" value="KAK7102016.1"/>
    <property type="molecule type" value="Genomic_DNA"/>
</dbReference>
<feature type="region of interest" description="Disordered" evidence="26">
    <location>
        <begin position="3082"/>
        <end position="3116"/>
    </location>
</feature>
<feature type="region of interest" description="Disordered" evidence="26">
    <location>
        <begin position="483"/>
        <end position="528"/>
    </location>
</feature>
<dbReference type="Gene3D" id="3.30.2410.10">
    <property type="entry name" value="Hect, E3 ligase catalytic domain"/>
    <property type="match status" value="1"/>
</dbReference>
<comment type="pathway">
    <text evidence="5">Protein modification; protein ubiquitination.</text>
</comment>
<dbReference type="InterPro" id="IPR050409">
    <property type="entry name" value="E3_ubiq-protein_ligase"/>
</dbReference>
<dbReference type="InterPro" id="IPR016024">
    <property type="entry name" value="ARM-type_fold"/>
</dbReference>
<evidence type="ECO:0000259" key="28">
    <source>
        <dbReference type="PROSITE" id="PS50237"/>
    </source>
</evidence>
<keyword evidence="18" id="KW-0234">DNA repair</keyword>
<evidence type="ECO:0000256" key="15">
    <source>
        <dbReference type="ARBA" id="ARBA00023108"/>
    </source>
</evidence>
<feature type="compositionally biased region" description="Low complexity" evidence="26">
    <location>
        <begin position="3214"/>
        <end position="3266"/>
    </location>
</feature>
<feature type="compositionally biased region" description="Basic and acidic residues" evidence="26">
    <location>
        <begin position="1049"/>
        <end position="1058"/>
    </location>
</feature>
<dbReference type="GO" id="GO:0000209">
    <property type="term" value="P:protein polyubiquitination"/>
    <property type="evidence" value="ECO:0007669"/>
    <property type="project" value="TreeGrafter"/>
</dbReference>
<evidence type="ECO:0000256" key="11">
    <source>
        <dbReference type="ARBA" id="ARBA00022763"/>
    </source>
</evidence>
<feature type="compositionally biased region" description="Basic and acidic residues" evidence="26">
    <location>
        <begin position="1798"/>
        <end position="1812"/>
    </location>
</feature>
<feature type="compositionally biased region" description="Low complexity" evidence="26">
    <location>
        <begin position="1122"/>
        <end position="1154"/>
    </location>
</feature>
<feature type="region of interest" description="Disordered" evidence="26">
    <location>
        <begin position="3705"/>
        <end position="3745"/>
    </location>
</feature>
<evidence type="ECO:0000256" key="26">
    <source>
        <dbReference type="SAM" id="MobiDB-lite"/>
    </source>
</evidence>
<feature type="compositionally biased region" description="Low complexity" evidence="26">
    <location>
        <begin position="511"/>
        <end position="520"/>
    </location>
</feature>
<evidence type="ECO:0000256" key="14">
    <source>
        <dbReference type="ARBA" id="ARBA00022990"/>
    </source>
</evidence>
<dbReference type="Gene3D" id="3.90.1750.10">
    <property type="entry name" value="Hect, E3 ligase catalytic domains"/>
    <property type="match status" value="1"/>
</dbReference>
<comment type="caution">
    <text evidence="30">The sequence shown here is derived from an EMBL/GenBank/DDBJ whole genome shotgun (WGS) entry which is preliminary data.</text>
</comment>
<dbReference type="GO" id="GO:0030154">
    <property type="term" value="P:cell differentiation"/>
    <property type="evidence" value="ECO:0007669"/>
    <property type="project" value="UniProtKB-KW"/>
</dbReference>
<feature type="compositionally biased region" description="Low complexity" evidence="26">
    <location>
        <begin position="2120"/>
        <end position="2130"/>
    </location>
</feature>
<feature type="compositionally biased region" description="Low complexity" evidence="26">
    <location>
        <begin position="2968"/>
        <end position="2980"/>
    </location>
</feature>
<dbReference type="SMART" id="SM00119">
    <property type="entry name" value="HECTc"/>
    <property type="match status" value="1"/>
</dbReference>
<proteinExistence type="inferred from homology"/>
<dbReference type="FunFam" id="1.10.8.10:FF:000019">
    <property type="entry name" value="Putative e3 ubiquitin-protein ligase huwe1 isoform x2"/>
    <property type="match status" value="1"/>
</dbReference>
<feature type="compositionally biased region" description="Polar residues" evidence="26">
    <location>
        <begin position="2848"/>
        <end position="2866"/>
    </location>
</feature>
<dbReference type="Proteomes" id="UP001374579">
    <property type="component" value="Unassembled WGS sequence"/>
</dbReference>
<sequence>MKIDRSKLKKSSSEVPADCKTLIEKIKSCAESDLLQTLKEVKSWTYGKCELYHWADVLDLFDAVLEKGCAHQSNKSWTMACDLPGNEQLKALLLDVVRFTALLIEHSFSRHLYSSMEHLTTLLSSCDMHVVLAVLNLLYVFSKRSNFITRMNPDKRQALIIRLTHLAESWGGKENGFGLAECCRNLPPTSYPSSATTLHFEFYTESKDEKSSKKGSNAVQSIHMENVDRSEKLPTQIMEELMETFSIPTSKQVLLYTHIRLAHLFPRYSTRLQCVQARLQAISILVYANAIQDNLNVILYPGLIEELVDIIEIADKNLVDIKAAALRTLTSIIHIDRNPKLVNIIDSTGAASYHGFLPVLVRTCIQHMIDPDLEPFPQQYATALFSFLYHLASYENGVEALVSCGMMEALLKVINWYSEGQEHITFVTRAVRVIDLITNMDMAAFQAHGGLQAFINRLEHEVSLCRREQPFVIRAQNRVQSIDSMPESPPAAMDMDTAQANSRTSAEAVPSTSSSIEGSSENCDEPKPGVQCFPQRAALLKSMLNFLKKAIPDNAFTESIRHLMDGSLPRSLKHIISNAEYYGPSLFLLATDVVTVYVFQEPSLLSSLQDKGLTDVVLHALLIKDVPATREVLASLPNVFSALCLNTRGLEAFVACRPFDRLFKVLLSPDYLPAMRRRRSADPFGDTASNLGNAMDELMRHQPSLRTDATKAIIKLLEEICSMGQDPKYICQKQQPKTEQATSSPRSPQPVDGGSSEEEEEEEDIPAASSSNQTAASSAEGAAAPASATASSAVSSSGAKSASQDAIQSKSQERQAIPLMEYVLNVMKFVEAILSNNSTDDHCREFVTQKGLLPLMGILGLPNLPIDFPASPACQAVASVCKSILTLSREPQVMKQGLLHLNDVLQKLEPLHKPLGDPGGSVLLQELAAASSQPDATLSPQATPLLHALAAAHAYITMFVHVCRMGQNDIRTISVSHWGSELGLTVLQGLSQLYTSLVWESTVLLALCSEDILPTGCQFGRADMDRIIPSDVREAHLKESAAGSGEGGAQKEKEEEGGPHSNGSNGMSAAMESLTTSETVDSPMEVSAAPDIPSTSSGGGAGGSSVNGSAAGNTSIAGGGDPTTAPGTSAAATDKDSVATSSSSMESTSTTSGGKKSKVSPVLQAQIRQLKPLLSVSSRLGRALAELFGLLVKLCVGSPVRQRRSQQQTNQGSTPTPAARAVASALTRLLANGLSWEPPHYAPVPKLRLTFLVCSVGFTSPMLFDEKKQPFHLMLHKFVTCGGQAALFQAFSWALSIDGKVPLADGLEHPDLPEGSGEFLDSWLMLVEKMVNPKAVLESPHCIPNKAKPPAQPLNFNATQYLISTQKAAFNAVMNLWNKKPLKMYGSRMCESLLAILSHIIRGESIIKEQLAKEEEEPPAAAAEPGPSENTTTTARRAAERRPPETEINQQHMQQLMDMGFTREHAIDALVNTNSLEQATDYILSHPPPAAVSTGASRVLGMEVDLSDEDQMMRAIALSLGESVVMSTDQADQSTSEKKEEEEEQEKQEKEDPLDKSVLDDFTEGMLDGCLNLLDMLPETVYRVCDLLTVVTQRNGSQWRDRTLDTIVQEVHTHAEHILDVTAEGSSLEVAQKLTSSEQALKFSTRLHLLSLLLEDMNVPCAEAIQKGKLLELLVKVLNSTHEILACAKESATPKWMAPLLLLLDLFEKISVISQRKAEANTLRAGSSTWKWFDDSTGRWCKYSIGNNKTIHDAYMAGECSVRFQAGRRKYCVQFGTMVQLNEETGNRRPVMLSIPTAEEKSAMAKEEKDKSTSGTATASSSASSSKASTPVPSATGEESKMDTEASPEEKPPPSPAVSLVGLDEEQITSIIRSLVTLISIPVESETLHALLRLTLRLTREHSNAVHFARLGGPRMLLNLTQSVSFPGFLSLATLLFRHVLDEPNALRHCMEKVMRNACAGIGSGASGVSNGSVGSKEMHYVLRVLGPAACRCPRVFVNVARDSLQIALPPQSKILRDEDEVRYTGPNAPQILKCSSLKMVDLVMHPAVKDFLCDLLNALIVKYNWKQEEAQTLEVPAPQSLVDSIQEAVTEATRGFSEQSAVLSGQNSTADLPTEEGESAAAEASSSLETAEKEIKEKQPVDEKKARPLIPKSAILRLLSEVIKSYSNCTQLITQYNYESTQSELLAEPCSLLAFVLDQLLPQCQTAGDKDCPALARVFLASIASCTHCPEAQTTLVSEVKAALQRALALAESSEKHSRVQAMMGIISTIIEACPNPAGSVPSSVFKNQQAQGNVMIKLLIRKGIVTDLARVPHSLDLSSPYMAATVNAALKPLETLSRAVNMPATPATKAIKAAGDGSGPIVQEDQGGTTHPATDVENSLGNLGQEEELGQGEDNVTIEDVTNNPSAQVDLDNTHEQSIVEPDQGLNSDTELDQIMQQMFRPSASGGVLADITMVSDQTPGQDESRDVLIDVMNAEGDDMDQDNTVNQDVSDGEDDTLHHRRPHHADPNLDVDESPDSPSEAEDEEDYHELEQDDDGDDDDDEEEDEDEEGSDMEGDDDDYQEMDNSVVPTQDDDFFFHLEDMQVGGTGGHIILSDDNSQICSYQLPVSMHDGDNANEVSVPSLPPAPSGVTAAHPLLVRQSDNMVNMRAPRSRNRGAYRFTPSTHTFHVNMHSAGTSSRPNPPVILQRLLGPNTAADFLQLTHTIPQASVPLRTHLLANEDLRIISRPDEDLFEELFQDQYPDSGSAGSGVLSCIPSTLTRWTEEARVLDSDSVHDCVTVVKPEIIETLVKKRDAELAEWREKRKKMASENAAKEKPKEATSRESSLSGASATTTTTVADVSVSQPTGQQPSSNTATSTAVSESAHQLAQRMVSEALQAGVLSNLVSNATSTTAATVTTNATMASALPGSPPTMLTVRRELNPAVSVSDTPGGPLQSLVPATTSTPPDHSSMVASALLSLATSESAWSDAPSLTRSTPVPPPTSTMAPPSGLVAPPPTSSNMQTPMMSQLLEREDGQEPPPLLPPQRYSRAPWMPPAMGGQRWYSAPGEPLSPFTQVTPTSTQEGPPPQMMQFPHTMPVPQQTTPAPQQPQPQQAMDTSGAGNLGSTPAFSSAPPILNLQEFLSGLAPSTESGPFGFSFGGPNPLGGGATIDDPFAGIPGIAGFRAREASFETSIASENMPSARSEGLSIAPEPTPAFSGMELSSIVIPHSSGAPAPTPSSSISSTDPSPTTATATLTTATTATTSATTTTATSISATAPTQAGTSAGGPPSMFGDLPEGVDPSFLAALPENIRQEVIADQLRLQRLQQRAQQQQQQSAETPGVMEVNPEFLAALPPNIQEEVLAQQRVEQARIQAQQQTSQGIDVDPAGFFATLPPPLRQQVLSDLDDSLISVLPADVAAEARELRQELEDRHRRVMQERLFAQGGAASLSAILRNPGLYGRLGTRYAIRATGVPTMPRSRWTFGLSNQSRGAGTSGGLPIARLRGRHLLDHEALTCLLVLLFMDEPKLNTTRLFRVLRNLCYHGPTRTWILRALLSILQRTAECHPEMDEQVAAASGSAKPSHCAGEKGGKGRKAQQQQQSVFAIPLDSGSPGTGWSRGDAARSPGSWLSISLEAALGCRANVFQVQRVSGGKKSATSVPQASSVSIHPQASPVVCRHVLDTLISLAKIFPNHFLPGPKVKEVPSCEVKDDKDNEQGLAATPVAAGVGARPKSQVASSGATSPRLARSDKSASASSTPDLSRQESDFWSLLLKLDGATLGRKGKGVQRTHSSMSSVSTESEAFGSDYRSCALGQLMSMLSHPVVRRSQLLTDRLLRLLGLISVGLQEGGTATLSASSASTPTATTATTTTAAAAASTTQATVMVSSANGSASPAVSTPVVASAAAQSTTPTSGTPAAPETKPLEDIKEESGASEEDPILIKELRTAVQVLTSKSCSEEGLDDATSLLLQLSWANNATRHSILALLLEGARTLGLTVRQHISSLLDELKELNARHPDDSEDSKDSEVGATQTVKGVLADRFSGGGSVVVSAPSKIKSGRELQLPSMSQLTNKTSSQHFFLRILKVIIQLRDAARSASKKKSGRGSSPDLASIVDIMGDLDSEAEAFMDIVRQRASSSRLLLRESSNALAALGNSLRSTIDAATEGTRALQQPAPVAEGESQEGGATEGSAGASGSEQAAAPQNPPETPMEVDQPGPSTSSGAGKEKKEKEEEDPGPQLPRLSEQLNLDELWGMLGDCLKELARTPDHHAVLILQPAVEAFFIVHAGEREKETKRNEQVTPKREDQMAHLNMEMAPPSPSPGPSTTSVGMEPSGVSLTRENSVACIAHLPPDTQKFLKFAETHRTVLNQILRQSSQPLAEGPFSVLVDHTRMLDFDVKRRYFRQELERTEEGLRREDLPVHVRREHVFEDSFRELFRRTPEEWKQRFYIVFEGEEGQDAGGLLREWYLIISREIFNPNYALFLTSPGDRVTYTINPSSHCNSNHLSYFKFVGRIIAKAIYDNKLLECYFTRSFYKHVLGLAVRYTDMESEDYSFYQGLVFLLENKVEHLGYDLTFATEIQEFGVTETRDLIPNGNTTTVAEENKREYVKLVCQMKMTGAIRQQLNAFLEGFYDIIPKNLVAIFTEQELELLISGLPTIDIDDLKANTEYHKYQPTSLQIQWFWRALRSFDQAERANFLQFVTGTSKVPLQGFAYLEGMNGIQKFQIHRDDRSTDRLPSAHTCFNQLDLPAYETYDKLRKMLLLAVSECSEGFGLA</sequence>
<dbReference type="PROSITE" id="PS50030">
    <property type="entry name" value="UBA"/>
    <property type="match status" value="1"/>
</dbReference>
<comment type="subcellular location">
    <subcellularLocation>
        <location evidence="4">Cytoplasm</location>
    </subcellularLocation>
    <subcellularLocation>
        <location evidence="3">Mitochondrion</location>
    </subcellularLocation>
    <subcellularLocation>
        <location evidence="2">Nucleus</location>
    </subcellularLocation>
</comment>
<feature type="compositionally biased region" description="Low complexity" evidence="26">
    <location>
        <begin position="1813"/>
        <end position="1836"/>
    </location>
</feature>
<dbReference type="GO" id="GO:0006281">
    <property type="term" value="P:DNA repair"/>
    <property type="evidence" value="ECO:0007669"/>
    <property type="project" value="UniProtKB-KW"/>
</dbReference>
<dbReference type="PANTHER" id="PTHR11254:SF67">
    <property type="entry name" value="E3 UBIQUITIN-PROTEIN LIGASE HUWE1"/>
    <property type="match status" value="1"/>
</dbReference>
<dbReference type="FunFam" id="3.30.2160.10:FF:000007">
    <property type="entry name" value="E3 ubiquitin-protein ligase HUWE1 isoform X2"/>
    <property type="match status" value="1"/>
</dbReference>
<dbReference type="GO" id="GO:0005634">
    <property type="term" value="C:nucleus"/>
    <property type="evidence" value="ECO:0007669"/>
    <property type="project" value="UniProtKB-SubCell"/>
</dbReference>
<feature type="compositionally biased region" description="Acidic residues" evidence="26">
    <location>
        <begin position="2512"/>
        <end position="2565"/>
    </location>
</feature>
<feature type="region of interest" description="Disordered" evidence="26">
    <location>
        <begin position="1038"/>
        <end position="1160"/>
    </location>
</feature>
<dbReference type="Pfam" id="PF00632">
    <property type="entry name" value="HECT"/>
    <property type="match status" value="1"/>
</dbReference>
<evidence type="ECO:0000256" key="4">
    <source>
        <dbReference type="ARBA" id="ARBA00004496"/>
    </source>
</evidence>
<dbReference type="InterPro" id="IPR004170">
    <property type="entry name" value="WWE_dom"/>
</dbReference>
<evidence type="ECO:0000256" key="20">
    <source>
        <dbReference type="ARBA" id="ARBA00034494"/>
    </source>
</evidence>
<feature type="compositionally biased region" description="Low complexity" evidence="26">
    <location>
        <begin position="3083"/>
        <end position="3098"/>
    </location>
</feature>
<keyword evidence="10" id="KW-0808">Transferase</keyword>
<feature type="region of interest" description="Disordered" evidence="26">
    <location>
        <begin position="2097"/>
        <end position="2145"/>
    </location>
</feature>
<feature type="domain" description="WWE" evidence="29">
    <location>
        <begin position="1715"/>
        <end position="1793"/>
    </location>
</feature>
<dbReference type="InterPro" id="IPR041918">
    <property type="entry name" value="UBA_HUWE1"/>
</dbReference>
<evidence type="ECO:0000256" key="24">
    <source>
        <dbReference type="ARBA" id="ARBA00082105"/>
    </source>
</evidence>
<evidence type="ECO:0000259" key="27">
    <source>
        <dbReference type="PROSITE" id="PS50030"/>
    </source>
</evidence>
<evidence type="ECO:0000256" key="10">
    <source>
        <dbReference type="ARBA" id="ARBA00022679"/>
    </source>
</evidence>
<name>A0AAN9GB91_9CAEN</name>
<feature type="region of interest" description="Disordered" evidence="26">
    <location>
        <begin position="1524"/>
        <end position="1557"/>
    </location>
</feature>
<dbReference type="Pfam" id="PF06025">
    <property type="entry name" value="DUF913"/>
    <property type="match status" value="1"/>
</dbReference>
<evidence type="ECO:0000256" key="25">
    <source>
        <dbReference type="PROSITE-ProRule" id="PRU00104"/>
    </source>
</evidence>
<feature type="compositionally biased region" description="Low complexity" evidence="26">
    <location>
        <begin position="4160"/>
        <end position="4184"/>
    </location>
</feature>
<feature type="compositionally biased region" description="Polar residues" evidence="26">
    <location>
        <begin position="1525"/>
        <end position="1534"/>
    </location>
</feature>
<dbReference type="Gene3D" id="3.30.720.50">
    <property type="match status" value="1"/>
</dbReference>
<dbReference type="Pfam" id="PF00627">
    <property type="entry name" value="UBA"/>
    <property type="match status" value="1"/>
</dbReference>
<evidence type="ECO:0000256" key="21">
    <source>
        <dbReference type="ARBA" id="ARBA00067583"/>
    </source>
</evidence>
<keyword evidence="8" id="KW-0963">Cytoplasm</keyword>
<feature type="compositionally biased region" description="Basic and acidic residues" evidence="26">
    <location>
        <begin position="3906"/>
        <end position="3915"/>
    </location>
</feature>
<evidence type="ECO:0000256" key="9">
    <source>
        <dbReference type="ARBA" id="ARBA00022553"/>
    </source>
</evidence>
<feature type="domain" description="UBA" evidence="27">
    <location>
        <begin position="1447"/>
        <end position="1486"/>
    </location>
</feature>
<evidence type="ECO:0000313" key="30">
    <source>
        <dbReference type="EMBL" id="KAK7102016.1"/>
    </source>
</evidence>
<feature type="compositionally biased region" description="Polar residues" evidence="26">
    <location>
        <begin position="2097"/>
        <end position="2112"/>
    </location>
</feature>
<feature type="region of interest" description="Disordered" evidence="26">
    <location>
        <begin position="4153"/>
        <end position="4225"/>
    </location>
</feature>
<dbReference type="InterPro" id="IPR010314">
    <property type="entry name" value="E3_Ub_ligase_DUF913"/>
</dbReference>
<dbReference type="Gene3D" id="3.30.2160.10">
    <property type="entry name" value="Hect, E3 ligase catalytic domain"/>
    <property type="match status" value="1"/>
</dbReference>
<keyword evidence="11" id="KW-0227">DNA damage</keyword>
<comment type="similarity">
    <text evidence="20">Belongs to the UPL family. TOM1/PTR1 subfamily.</text>
</comment>
<feature type="region of interest" description="Disordered" evidence="26">
    <location>
        <begin position="3211"/>
        <end position="3282"/>
    </location>
</feature>
<evidence type="ECO:0000256" key="2">
    <source>
        <dbReference type="ARBA" id="ARBA00004123"/>
    </source>
</evidence>